<proteinExistence type="inferred from homology"/>
<evidence type="ECO:0000259" key="6">
    <source>
        <dbReference type="Pfam" id="PF00251"/>
    </source>
</evidence>
<dbReference type="STRING" id="569365.A0A0D2BVH7"/>
<dbReference type="InterPro" id="IPR013189">
    <property type="entry name" value="Glyco_hydro_32_C"/>
</dbReference>
<sequence length="767" mass="85080">MGADAIQLRASTDLVDVSTDRASENLTGASRTIIQGIQANERAASLSTSYPVPQPPSPTPIFSRWRPQYHLQASHGWMNDPCAPGYDSSTGLYHLFFQWNPRRNESGSVVWGSICWGHATSTDMVNWNLSQTPIVEPGLSADEWYDAKGCFTGCSVPANLDGQSGAGQLTVLYTGISRLPLHYTLPYVRRTETLAAALSLDGGLGWTKVTKNPILPEPPPDLDVTGWRDPFVATWPSMAKLLGDDKNQLYGMISGGIRNCSPTAFLYKVNPSNLTEWKYLSPLFDVGLSHSLSSWSGDMGINWECACFMTLQNEQDDESRDFVVVGCEGSKANTADHELSLFTQHPQEPTKPPRSATSLQWMCGALQSTDVMISDTGTQTKLPKMNYQFGGRFDFGLLYAATTFRDPLGDKQVVWGWITEEDLPQALVDKQGWSGMVSLPREVTLLTLKGVTGTLRSRLQNITSIEVEREESTDREQQTFKIRTLGISPAPCIQSLRNSARKVSPTSHSQGLNPEGDTFMDIQTHRFEFISTLSLSRACKRIGLSIFHTAGAQRTQQNNMAPRLSSNAATTTISFIPSKETIRIDRPVTDSTHIIDGEKINTAPEIAPFTLFTLLPADEDDVQHIAAEAGTNTQTGIENLQIHVFFDESVLEVFVNSRCVITTRIYPPGKRCFGVRFWAEDEVEHEDENEGKDDDRKGHHEGKETQKSSAAQQWQQQRGERRINLEGEGVRIQRESKTTRSSKSRLLHAMAWDGLRADLRASLLDSA</sequence>
<dbReference type="VEuPathDB" id="FungiDB:PV07_12312"/>
<feature type="domain" description="Glycosyl hydrolase family 32 C-terminal" evidence="7">
    <location>
        <begin position="494"/>
        <end position="682"/>
    </location>
</feature>
<comment type="similarity">
    <text evidence="1 4">Belongs to the glycosyl hydrolase 32 family.</text>
</comment>
<feature type="domain" description="Glycosyl hydrolase family 32 N-terminal" evidence="6">
    <location>
        <begin position="70"/>
        <end position="446"/>
    </location>
</feature>
<evidence type="ECO:0000313" key="9">
    <source>
        <dbReference type="Proteomes" id="UP000054466"/>
    </source>
</evidence>
<dbReference type="InterPro" id="IPR013320">
    <property type="entry name" value="ConA-like_dom_sf"/>
</dbReference>
<dbReference type="CDD" id="cd18621">
    <property type="entry name" value="GH32_XdINV-like"/>
    <property type="match status" value="1"/>
</dbReference>
<feature type="compositionally biased region" description="Low complexity" evidence="5">
    <location>
        <begin position="707"/>
        <end position="717"/>
    </location>
</feature>
<accession>A0A0D2BVH7</accession>
<gene>
    <name evidence="8" type="ORF">PV07_12312</name>
</gene>
<dbReference type="GO" id="GO:0005987">
    <property type="term" value="P:sucrose catabolic process"/>
    <property type="evidence" value="ECO:0007669"/>
    <property type="project" value="TreeGrafter"/>
</dbReference>
<evidence type="ECO:0000256" key="4">
    <source>
        <dbReference type="RuleBase" id="RU362110"/>
    </source>
</evidence>
<dbReference type="InterPro" id="IPR023296">
    <property type="entry name" value="Glyco_hydro_beta-prop_sf"/>
</dbReference>
<keyword evidence="2 4" id="KW-0378">Hydrolase</keyword>
<feature type="compositionally biased region" description="Basic and acidic residues" evidence="5">
    <location>
        <begin position="718"/>
        <end position="738"/>
    </location>
</feature>
<name>A0A0D2BVH7_9EURO</name>
<dbReference type="PANTHER" id="PTHR42800">
    <property type="entry name" value="EXOINULINASE INUD (AFU_ORTHOLOGUE AFUA_5G00480)"/>
    <property type="match status" value="1"/>
</dbReference>
<dbReference type="Gene3D" id="2.115.10.20">
    <property type="entry name" value="Glycosyl hydrolase domain, family 43"/>
    <property type="match status" value="1"/>
</dbReference>
<feature type="region of interest" description="Disordered" evidence="5">
    <location>
        <begin position="683"/>
        <end position="743"/>
    </location>
</feature>
<dbReference type="GO" id="GO:0004575">
    <property type="term" value="F:sucrose alpha-glucosidase activity"/>
    <property type="evidence" value="ECO:0007669"/>
    <property type="project" value="TreeGrafter"/>
</dbReference>
<keyword evidence="3 4" id="KW-0326">Glycosidase</keyword>
<dbReference type="Proteomes" id="UP000054466">
    <property type="component" value="Unassembled WGS sequence"/>
</dbReference>
<evidence type="ECO:0000256" key="1">
    <source>
        <dbReference type="ARBA" id="ARBA00009902"/>
    </source>
</evidence>
<evidence type="ECO:0000256" key="5">
    <source>
        <dbReference type="SAM" id="MobiDB-lite"/>
    </source>
</evidence>
<organism evidence="8 9">
    <name type="scientific">Cladophialophora immunda</name>
    <dbReference type="NCBI Taxonomy" id="569365"/>
    <lineage>
        <taxon>Eukaryota</taxon>
        <taxon>Fungi</taxon>
        <taxon>Dikarya</taxon>
        <taxon>Ascomycota</taxon>
        <taxon>Pezizomycotina</taxon>
        <taxon>Eurotiomycetes</taxon>
        <taxon>Chaetothyriomycetidae</taxon>
        <taxon>Chaetothyriales</taxon>
        <taxon>Herpotrichiellaceae</taxon>
        <taxon>Cladophialophora</taxon>
    </lineage>
</organism>
<dbReference type="GeneID" id="27351506"/>
<evidence type="ECO:0000256" key="2">
    <source>
        <dbReference type="ARBA" id="ARBA00022801"/>
    </source>
</evidence>
<dbReference type="OrthoDB" id="202537at2759"/>
<dbReference type="RefSeq" id="XP_016242641.1">
    <property type="nucleotide sequence ID" value="XM_016399829.1"/>
</dbReference>
<evidence type="ECO:0000256" key="3">
    <source>
        <dbReference type="ARBA" id="ARBA00023295"/>
    </source>
</evidence>
<evidence type="ECO:0000313" key="8">
    <source>
        <dbReference type="EMBL" id="KIW22425.1"/>
    </source>
</evidence>
<dbReference type="SUPFAM" id="SSF49899">
    <property type="entry name" value="Concanavalin A-like lectins/glucanases"/>
    <property type="match status" value="1"/>
</dbReference>
<dbReference type="InterPro" id="IPR013148">
    <property type="entry name" value="Glyco_hydro_32_N"/>
</dbReference>
<dbReference type="AlphaFoldDB" id="A0A0D2BVH7"/>
<dbReference type="HOGENOM" id="CLU_013784_3_0_1"/>
<feature type="compositionally biased region" description="Basic and acidic residues" evidence="5">
    <location>
        <begin position="693"/>
        <end position="706"/>
    </location>
</feature>
<dbReference type="GO" id="GO:0005737">
    <property type="term" value="C:cytoplasm"/>
    <property type="evidence" value="ECO:0007669"/>
    <property type="project" value="TreeGrafter"/>
</dbReference>
<dbReference type="EMBL" id="KN847047">
    <property type="protein sequence ID" value="KIW22425.1"/>
    <property type="molecule type" value="Genomic_DNA"/>
</dbReference>
<evidence type="ECO:0008006" key="10">
    <source>
        <dbReference type="Google" id="ProtNLM"/>
    </source>
</evidence>
<dbReference type="PANTHER" id="PTHR42800:SF3">
    <property type="entry name" value="GLYCOSYL HYDROLASE FAMILY 32 N-TERMINAL DOMAIN-CONTAINING PROTEIN"/>
    <property type="match status" value="1"/>
</dbReference>
<keyword evidence="9" id="KW-1185">Reference proteome</keyword>
<feature type="compositionally biased region" description="Acidic residues" evidence="5">
    <location>
        <begin position="683"/>
        <end position="692"/>
    </location>
</feature>
<evidence type="ECO:0000259" key="7">
    <source>
        <dbReference type="Pfam" id="PF08244"/>
    </source>
</evidence>
<reference evidence="8 9" key="1">
    <citation type="submission" date="2015-01" db="EMBL/GenBank/DDBJ databases">
        <title>The Genome Sequence of Cladophialophora immunda CBS83496.</title>
        <authorList>
            <consortium name="The Broad Institute Genomics Platform"/>
            <person name="Cuomo C."/>
            <person name="de Hoog S."/>
            <person name="Gorbushina A."/>
            <person name="Stielow B."/>
            <person name="Teixiera M."/>
            <person name="Abouelleil A."/>
            <person name="Chapman S.B."/>
            <person name="Priest M."/>
            <person name="Young S.K."/>
            <person name="Wortman J."/>
            <person name="Nusbaum C."/>
            <person name="Birren B."/>
        </authorList>
    </citation>
    <scope>NUCLEOTIDE SEQUENCE [LARGE SCALE GENOMIC DNA]</scope>
    <source>
        <strain evidence="8 9">CBS 83496</strain>
    </source>
</reference>
<dbReference type="Pfam" id="PF00251">
    <property type="entry name" value="Glyco_hydro_32N"/>
    <property type="match status" value="1"/>
</dbReference>
<dbReference type="InterPro" id="IPR001362">
    <property type="entry name" value="Glyco_hydro_32"/>
</dbReference>
<dbReference type="SMART" id="SM00640">
    <property type="entry name" value="Glyco_32"/>
    <property type="match status" value="1"/>
</dbReference>
<dbReference type="Gene3D" id="2.60.120.560">
    <property type="entry name" value="Exo-inulinase, domain 1"/>
    <property type="match status" value="1"/>
</dbReference>
<dbReference type="Pfam" id="PF08244">
    <property type="entry name" value="Glyco_hydro_32C"/>
    <property type="match status" value="1"/>
</dbReference>
<dbReference type="SUPFAM" id="SSF75005">
    <property type="entry name" value="Arabinanase/levansucrase/invertase"/>
    <property type="match status" value="1"/>
</dbReference>
<protein>
    <recommendedName>
        <fullName evidence="10">Glycosyl hydrolase family 32 N-terminal domain-containing protein</fullName>
    </recommendedName>
</protein>